<name>A0A4S8J0C6_MUSBA</name>
<accession>A0A4S8J0C6</accession>
<proteinExistence type="predicted"/>
<sequence length="144" mass="15965">MAASKSARMARAVSASLEYAERAWSRTAAVDTKENTGSISGNSSETASQRSKIRNIFSVERLHFATDSGNRRNCTAALLEMSAKTASRMESELAKTWSERTRSPENRVLTATREVPSQDRIFGSSTCQSSLWIWDGLSRSNPRR</sequence>
<dbReference type="EMBL" id="PYDT01000008">
    <property type="protein sequence ID" value="THU54369.1"/>
    <property type="molecule type" value="Genomic_DNA"/>
</dbReference>
<protein>
    <submittedName>
        <fullName evidence="2">Uncharacterized protein</fullName>
    </submittedName>
</protein>
<evidence type="ECO:0000313" key="2">
    <source>
        <dbReference type="EMBL" id="THU54369.1"/>
    </source>
</evidence>
<dbReference type="Proteomes" id="UP000317650">
    <property type="component" value="Chromosome 10"/>
</dbReference>
<feature type="region of interest" description="Disordered" evidence="1">
    <location>
        <begin position="26"/>
        <end position="50"/>
    </location>
</feature>
<evidence type="ECO:0000256" key="1">
    <source>
        <dbReference type="SAM" id="MobiDB-lite"/>
    </source>
</evidence>
<feature type="compositionally biased region" description="Polar residues" evidence="1">
    <location>
        <begin position="35"/>
        <end position="50"/>
    </location>
</feature>
<evidence type="ECO:0000313" key="3">
    <source>
        <dbReference type="Proteomes" id="UP000317650"/>
    </source>
</evidence>
<organism evidence="2 3">
    <name type="scientific">Musa balbisiana</name>
    <name type="common">Banana</name>
    <dbReference type="NCBI Taxonomy" id="52838"/>
    <lineage>
        <taxon>Eukaryota</taxon>
        <taxon>Viridiplantae</taxon>
        <taxon>Streptophyta</taxon>
        <taxon>Embryophyta</taxon>
        <taxon>Tracheophyta</taxon>
        <taxon>Spermatophyta</taxon>
        <taxon>Magnoliopsida</taxon>
        <taxon>Liliopsida</taxon>
        <taxon>Zingiberales</taxon>
        <taxon>Musaceae</taxon>
        <taxon>Musa</taxon>
    </lineage>
</organism>
<keyword evidence="3" id="KW-1185">Reference proteome</keyword>
<dbReference type="AlphaFoldDB" id="A0A4S8J0C6"/>
<comment type="caution">
    <text evidence="2">The sequence shown here is derived from an EMBL/GenBank/DDBJ whole genome shotgun (WGS) entry which is preliminary data.</text>
</comment>
<reference evidence="2 3" key="1">
    <citation type="journal article" date="2019" name="Nat. Plants">
        <title>Genome sequencing of Musa balbisiana reveals subgenome evolution and function divergence in polyploid bananas.</title>
        <authorList>
            <person name="Yao X."/>
        </authorList>
    </citation>
    <scope>NUCLEOTIDE SEQUENCE [LARGE SCALE GENOMIC DNA]</scope>
    <source>
        <strain evidence="3">cv. DH-PKW</strain>
        <tissue evidence="2">Leaves</tissue>
    </source>
</reference>
<gene>
    <name evidence="2" type="ORF">C4D60_Mb10t24370</name>
</gene>